<sequence>MWWVERVRLVDGVPLAVETAQLAGELPGLAEQLAARGSMYETLREVYGRGVDEVRDAVQSRLADPREAELLAVETGHPLLVVRRHSHTADGRPVEWTHSVYRGDRFTFVAAARRT</sequence>
<evidence type="ECO:0000259" key="1">
    <source>
        <dbReference type="SMART" id="SM00866"/>
    </source>
</evidence>
<dbReference type="InterPro" id="IPR028978">
    <property type="entry name" value="Chorismate_lyase_/UTRA_dom_sf"/>
</dbReference>
<dbReference type="SUPFAM" id="SSF64288">
    <property type="entry name" value="Chorismate lyase-like"/>
    <property type="match status" value="1"/>
</dbReference>
<keyword evidence="3" id="KW-1185">Reference proteome</keyword>
<accession>A0A1G7HKJ7</accession>
<dbReference type="EMBL" id="FNBE01000003">
    <property type="protein sequence ID" value="SDF01017.1"/>
    <property type="molecule type" value="Genomic_DNA"/>
</dbReference>
<reference evidence="2 3" key="1">
    <citation type="submission" date="2016-10" db="EMBL/GenBank/DDBJ databases">
        <authorList>
            <person name="de Groot N.N."/>
        </authorList>
    </citation>
    <scope>NUCLEOTIDE SEQUENCE [LARGE SCALE GENOMIC DNA]</scope>
    <source>
        <strain evidence="2 3">CGMCC 4.3143</strain>
    </source>
</reference>
<dbReference type="PANTHER" id="PTHR44846">
    <property type="entry name" value="MANNOSYL-D-GLYCERATE TRANSPORT/METABOLISM SYSTEM REPRESSOR MNGR-RELATED"/>
    <property type="match status" value="1"/>
</dbReference>
<feature type="domain" description="UbiC transcription regulator-associated" evidence="1">
    <location>
        <begin position="1"/>
        <end position="107"/>
    </location>
</feature>
<evidence type="ECO:0000313" key="3">
    <source>
        <dbReference type="Proteomes" id="UP000198967"/>
    </source>
</evidence>
<dbReference type="SMART" id="SM00866">
    <property type="entry name" value="UTRA"/>
    <property type="match status" value="1"/>
</dbReference>
<dbReference type="AlphaFoldDB" id="A0A1G7HKJ7"/>
<dbReference type="OrthoDB" id="8584262at2"/>
<dbReference type="GO" id="GO:0003677">
    <property type="term" value="F:DNA binding"/>
    <property type="evidence" value="ECO:0007669"/>
    <property type="project" value="InterPro"/>
</dbReference>
<dbReference type="InterPro" id="IPR050679">
    <property type="entry name" value="Bact_HTH_transcr_reg"/>
</dbReference>
<dbReference type="Pfam" id="PF07702">
    <property type="entry name" value="UTRA"/>
    <property type="match status" value="1"/>
</dbReference>
<evidence type="ECO:0000313" key="2">
    <source>
        <dbReference type="EMBL" id="SDF01017.1"/>
    </source>
</evidence>
<protein>
    <submittedName>
        <fullName evidence="2">GntR family transcriptional regulator</fullName>
    </submittedName>
</protein>
<name>A0A1G7HKJ7_PSEOR</name>
<dbReference type="Gene3D" id="3.40.1410.10">
    <property type="entry name" value="Chorismate lyase-like"/>
    <property type="match status" value="1"/>
</dbReference>
<dbReference type="InterPro" id="IPR011663">
    <property type="entry name" value="UTRA"/>
</dbReference>
<dbReference type="Proteomes" id="UP000198967">
    <property type="component" value="Unassembled WGS sequence"/>
</dbReference>
<gene>
    <name evidence="2" type="ORF">SAMN05216377_10346</name>
</gene>
<dbReference type="RefSeq" id="WP_093077618.1">
    <property type="nucleotide sequence ID" value="NZ_FNBE01000003.1"/>
</dbReference>
<dbReference type="GO" id="GO:0045892">
    <property type="term" value="P:negative regulation of DNA-templated transcription"/>
    <property type="evidence" value="ECO:0007669"/>
    <property type="project" value="TreeGrafter"/>
</dbReference>
<proteinExistence type="predicted"/>
<organism evidence="2 3">
    <name type="scientific">Pseudonocardia oroxyli</name>
    <dbReference type="NCBI Taxonomy" id="366584"/>
    <lineage>
        <taxon>Bacteria</taxon>
        <taxon>Bacillati</taxon>
        <taxon>Actinomycetota</taxon>
        <taxon>Actinomycetes</taxon>
        <taxon>Pseudonocardiales</taxon>
        <taxon>Pseudonocardiaceae</taxon>
        <taxon>Pseudonocardia</taxon>
    </lineage>
</organism>
<dbReference type="STRING" id="366584.SAMN05216377_10346"/>
<dbReference type="PANTHER" id="PTHR44846:SF1">
    <property type="entry name" value="MANNOSYL-D-GLYCERATE TRANSPORT_METABOLISM SYSTEM REPRESSOR MNGR-RELATED"/>
    <property type="match status" value="1"/>
</dbReference>